<evidence type="ECO:0000313" key="1">
    <source>
        <dbReference type="EMBL" id="GAA0477671.1"/>
    </source>
</evidence>
<dbReference type="RefSeq" id="WP_280518328.1">
    <property type="nucleotide sequence ID" value="NZ_BAAADN010000090.1"/>
</dbReference>
<reference evidence="1" key="1">
    <citation type="journal article" date="2014" name="Int. J. Syst. Evol. Microbiol.">
        <title>Complete genome sequence of Corynebacterium casei LMG S-19264T (=DSM 44701T), isolated from a smear-ripened cheese.</title>
        <authorList>
            <consortium name="US DOE Joint Genome Institute (JGI-PGF)"/>
            <person name="Walter F."/>
            <person name="Albersmeier A."/>
            <person name="Kalinowski J."/>
            <person name="Ruckert C."/>
        </authorList>
    </citation>
    <scope>NUCLEOTIDE SEQUENCE</scope>
    <source>
        <strain evidence="1">JCM 12289</strain>
    </source>
</reference>
<evidence type="ECO:0000313" key="2">
    <source>
        <dbReference type="Proteomes" id="UP001500962"/>
    </source>
</evidence>
<dbReference type="GeneID" id="80396596"/>
<name>A0AAV3SMJ2_HALDO</name>
<protein>
    <submittedName>
        <fullName evidence="1">Uncharacterized protein</fullName>
    </submittedName>
</protein>
<organism evidence="1 2">
    <name type="scientific">Halococcus dombrowskii</name>
    <dbReference type="NCBI Taxonomy" id="179637"/>
    <lineage>
        <taxon>Archaea</taxon>
        <taxon>Methanobacteriati</taxon>
        <taxon>Methanobacteriota</taxon>
        <taxon>Stenosarchaea group</taxon>
        <taxon>Halobacteria</taxon>
        <taxon>Halobacteriales</taxon>
        <taxon>Halococcaceae</taxon>
        <taxon>Halococcus</taxon>
    </lineage>
</organism>
<dbReference type="EMBL" id="BAAADN010000090">
    <property type="protein sequence ID" value="GAA0477671.1"/>
    <property type="molecule type" value="Genomic_DNA"/>
</dbReference>
<dbReference type="Proteomes" id="UP001500962">
    <property type="component" value="Unassembled WGS sequence"/>
</dbReference>
<accession>A0AAV3SMJ2</accession>
<dbReference type="AlphaFoldDB" id="A0AAV3SMJ2"/>
<reference evidence="1" key="2">
    <citation type="submission" date="2023-12" db="EMBL/GenBank/DDBJ databases">
        <authorList>
            <person name="Sun Q."/>
            <person name="Inoue M."/>
        </authorList>
    </citation>
    <scope>NUCLEOTIDE SEQUENCE</scope>
    <source>
        <strain evidence="1">JCM 12289</strain>
    </source>
</reference>
<gene>
    <name evidence="1" type="ORF">GCM10008985_37530</name>
</gene>
<comment type="caution">
    <text evidence="1">The sequence shown here is derived from an EMBL/GenBank/DDBJ whole genome shotgun (WGS) entry which is preliminary data.</text>
</comment>
<proteinExistence type="predicted"/>
<sequence>MAKYADALVAIHVNDSHRTADMIDTARDLLDSDRVHRVPVTSGE</sequence>